<dbReference type="InterPro" id="IPR016163">
    <property type="entry name" value="Ald_DH_C"/>
</dbReference>
<dbReference type="Pfam" id="PF00171">
    <property type="entry name" value="Aldedh"/>
    <property type="match status" value="1"/>
</dbReference>
<proteinExistence type="inferred from homology"/>
<accession>A0ABV3U3J4</accession>
<protein>
    <recommendedName>
        <fullName evidence="3">Aldehyde dehydrogenase</fullName>
    </recommendedName>
</protein>
<evidence type="ECO:0000256" key="5">
    <source>
        <dbReference type="RuleBase" id="RU003345"/>
    </source>
</evidence>
<comment type="caution">
    <text evidence="7">The sequence shown here is derived from an EMBL/GenBank/DDBJ whole genome shotgun (WGS) entry which is preliminary data.</text>
</comment>
<dbReference type="InterPro" id="IPR016162">
    <property type="entry name" value="Ald_DH_N"/>
</dbReference>
<dbReference type="InterPro" id="IPR012394">
    <property type="entry name" value="Aldehyde_DH_NAD(P)"/>
</dbReference>
<name>A0ABV3U3J4_9GAMM</name>
<dbReference type="EMBL" id="JBFRYA010000004">
    <property type="protein sequence ID" value="MEX1668403.1"/>
    <property type="molecule type" value="Genomic_DNA"/>
</dbReference>
<feature type="active site" evidence="4">
    <location>
        <position position="253"/>
    </location>
</feature>
<evidence type="ECO:0000313" key="8">
    <source>
        <dbReference type="Proteomes" id="UP001557485"/>
    </source>
</evidence>
<dbReference type="SUPFAM" id="SSF53720">
    <property type="entry name" value="ALDH-like"/>
    <property type="match status" value="1"/>
</dbReference>
<dbReference type="PIRSF" id="PIRSF036492">
    <property type="entry name" value="ALDH"/>
    <property type="match status" value="1"/>
</dbReference>
<gene>
    <name evidence="7" type="ORF">AB4876_05735</name>
</gene>
<evidence type="ECO:0000256" key="3">
    <source>
        <dbReference type="PIRNR" id="PIRNR036492"/>
    </source>
</evidence>
<sequence length="538" mass="58171">MSIQAASAPITIFGPNPKSDVIDCFEPATRVSLGQVPVDTEEDVALVVARARKAQAQWKHSTFAQRRKVLENILDYILDHSDEICEIVARDAGKTRENALLGEILPACEKIRWTLKNGERHLRDEKVSSGILLHKKARIEYHPRGVIGGIIPWNYPFQNMMMPVVPALFAGNAVVLKPSEWVAWSSQQFMKIFHEALAAAGAPVDLIQVVQGFGATGNALVRAVDGIIFIGSCGNGRRVIEASAERIIPVTMELGGKDAFIVCEDANIQQALSAAITGTFLNSGQNCVASERILVHDKIYAEFEKQAAATVKAFKQSNPLGGGQPDMGSMNTPIQLALVEKLVNDSIAAGARLVTGGKRVLSEEGEYYAPTILADVDSSMPIMQEETFGPVLVLCRFHSDDEAVEIANSTPFGLSNSVFSANNARANAIARRVESGMCSINELGGMTYFAGDLPFGGVKQSGFGRIGGRDGLRSLCHAKAVLDERVRLPFAMSMLPNGASTYETASAGIRAMYSRKASDKFKGFRELLRIRKSVKNGS</sequence>
<evidence type="ECO:0000313" key="7">
    <source>
        <dbReference type="EMBL" id="MEX1668403.1"/>
    </source>
</evidence>
<dbReference type="InterPro" id="IPR016161">
    <property type="entry name" value="Ald_DH/histidinol_DH"/>
</dbReference>
<keyword evidence="2 3" id="KW-0560">Oxidoreductase</keyword>
<dbReference type="Proteomes" id="UP001557485">
    <property type="component" value="Unassembled WGS sequence"/>
</dbReference>
<dbReference type="PANTHER" id="PTHR11699">
    <property type="entry name" value="ALDEHYDE DEHYDROGENASE-RELATED"/>
    <property type="match status" value="1"/>
</dbReference>
<comment type="similarity">
    <text evidence="1 3 5">Belongs to the aldehyde dehydrogenase family.</text>
</comment>
<feature type="domain" description="Aldehyde dehydrogenase" evidence="6">
    <location>
        <begin position="19"/>
        <end position="481"/>
    </location>
</feature>
<keyword evidence="8" id="KW-1185">Reference proteome</keyword>
<dbReference type="InterPro" id="IPR015590">
    <property type="entry name" value="Aldehyde_DH_dom"/>
</dbReference>
<dbReference type="Gene3D" id="3.40.605.10">
    <property type="entry name" value="Aldehyde Dehydrogenase, Chain A, domain 1"/>
    <property type="match status" value="1"/>
</dbReference>
<dbReference type="PROSITE" id="PS00070">
    <property type="entry name" value="ALDEHYDE_DEHYDR_CYS"/>
    <property type="match status" value="1"/>
</dbReference>
<evidence type="ECO:0000256" key="2">
    <source>
        <dbReference type="ARBA" id="ARBA00023002"/>
    </source>
</evidence>
<dbReference type="Gene3D" id="3.40.309.10">
    <property type="entry name" value="Aldehyde Dehydrogenase, Chain A, domain 2"/>
    <property type="match status" value="1"/>
</dbReference>
<dbReference type="PROSITE" id="PS00687">
    <property type="entry name" value="ALDEHYDE_DEHYDR_GLU"/>
    <property type="match status" value="1"/>
</dbReference>
<reference evidence="7 8" key="1">
    <citation type="journal article" date="2011" name="Int. J. Syst. Evol. Microbiol.">
        <title>Zhongshania antarctica gen. nov., sp. nov. and Zhongshania guokunii sp. nov., gammaproteobacteria respectively isolated from coastal attached (fast) ice and surface seawater of the Antarctic.</title>
        <authorList>
            <person name="Li H.J."/>
            <person name="Zhang X.Y."/>
            <person name="Chen C.X."/>
            <person name="Zhang Y.J."/>
            <person name="Gao Z.M."/>
            <person name="Yu Y."/>
            <person name="Chen X.L."/>
            <person name="Chen B."/>
            <person name="Zhang Y.Z."/>
        </authorList>
    </citation>
    <scope>NUCLEOTIDE SEQUENCE [LARGE SCALE GENOMIC DNA]</scope>
    <source>
        <strain evidence="7 8">ZS6-22T</strain>
    </source>
</reference>
<evidence type="ECO:0000256" key="4">
    <source>
        <dbReference type="PROSITE-ProRule" id="PRU10007"/>
    </source>
</evidence>
<evidence type="ECO:0000259" key="6">
    <source>
        <dbReference type="Pfam" id="PF00171"/>
    </source>
</evidence>
<evidence type="ECO:0000256" key="1">
    <source>
        <dbReference type="ARBA" id="ARBA00009986"/>
    </source>
</evidence>
<dbReference type="InterPro" id="IPR029510">
    <property type="entry name" value="Ald_DH_CS_GLU"/>
</dbReference>
<organism evidence="7 8">
    <name type="scientific">Zhongshania guokunii</name>
    <dbReference type="NCBI Taxonomy" id="641783"/>
    <lineage>
        <taxon>Bacteria</taxon>
        <taxon>Pseudomonadati</taxon>
        <taxon>Pseudomonadota</taxon>
        <taxon>Gammaproteobacteria</taxon>
        <taxon>Cellvibrionales</taxon>
        <taxon>Spongiibacteraceae</taxon>
        <taxon>Zhongshania</taxon>
    </lineage>
</organism>
<dbReference type="InterPro" id="IPR016160">
    <property type="entry name" value="Ald_DH_CS_CYS"/>
</dbReference>
<dbReference type="RefSeq" id="WP_368380689.1">
    <property type="nucleotide sequence ID" value="NZ_JBFRYA010000004.1"/>
</dbReference>